<evidence type="ECO:0000313" key="2">
    <source>
        <dbReference type="Proteomes" id="UP001165583"/>
    </source>
</evidence>
<proteinExistence type="predicted"/>
<keyword evidence="2" id="KW-1185">Reference proteome</keyword>
<comment type="caution">
    <text evidence="1">The sequence shown here is derived from an EMBL/GenBank/DDBJ whole genome shotgun (WGS) entry which is preliminary data.</text>
</comment>
<name>A0ABT2I3G5_9SPHN</name>
<dbReference type="Proteomes" id="UP001165583">
    <property type="component" value="Unassembled WGS sequence"/>
</dbReference>
<sequence length="73" mass="7921">MPYLPPAGAEQIVVRLADCGLDHAALTERRMSDAKSGMFGRIFMSLTAQEDDLFSEGLTFGFVGNEEMAGPRP</sequence>
<dbReference type="EMBL" id="JANZXA010000004">
    <property type="protein sequence ID" value="MCT2399344.1"/>
    <property type="molecule type" value="Genomic_DNA"/>
</dbReference>
<gene>
    <name evidence="1" type="ORF">NZK81_07275</name>
</gene>
<protein>
    <submittedName>
        <fullName evidence="1">Uncharacterized protein</fullName>
    </submittedName>
</protein>
<evidence type="ECO:0000313" key="1">
    <source>
        <dbReference type="EMBL" id="MCT2399344.1"/>
    </source>
</evidence>
<accession>A0ABT2I3G5</accession>
<dbReference type="RefSeq" id="WP_260045398.1">
    <property type="nucleotide sequence ID" value="NZ_JANZXA010000004.1"/>
</dbReference>
<organism evidence="1 2">
    <name type="scientific">Novosphingobium mangrovi</name>
    <name type="common">ex Huang et al. 2023</name>
    <dbReference type="NCBI Taxonomy" id="2976432"/>
    <lineage>
        <taxon>Bacteria</taxon>
        <taxon>Pseudomonadati</taxon>
        <taxon>Pseudomonadota</taxon>
        <taxon>Alphaproteobacteria</taxon>
        <taxon>Sphingomonadales</taxon>
        <taxon>Sphingomonadaceae</taxon>
        <taxon>Novosphingobium</taxon>
    </lineage>
</organism>
<reference evidence="1" key="1">
    <citation type="submission" date="2022-09" db="EMBL/GenBank/DDBJ databases">
        <title>Novosphingobium sp. Nov., a polycyclic aromatic hydrocarbon-degrading bacterium isolated form mangrove sediments in HongKong.</title>
        <authorList>
            <person name="Hu Z."/>
        </authorList>
    </citation>
    <scope>NUCLEOTIDE SEQUENCE</scope>
    <source>
        <strain evidence="1">HK4-1</strain>
    </source>
</reference>